<sequence length="235" mass="26075">MARFPLSRAYLRTLQQQQPLSHRLDSLSSSRPLSHYIFPPPNPTNPNPNHDSSSFSLSPIKPFGYKSRFNLEIGHFNSSLAGQIQTACISTSSGVAEKEGPKTNGDDASKTVDTSWIDLYLPKKAQPYARLARLDKPIGTWLLAWPCFWSITLTASPANPPDIKLLTLFGCWALLLRGAACTVNDLLDRDIDAKDWGRYRCQNQPQTCPGSMPRKVSMMVVVDVLLLVTEIFLAG</sequence>
<dbReference type="GO" id="GO:0006744">
    <property type="term" value="P:ubiquinone biosynthetic process"/>
    <property type="evidence" value="ECO:0007669"/>
    <property type="project" value="TreeGrafter"/>
</dbReference>
<gene>
    <name evidence="9" type="ORF">Acr_06g0010880</name>
</gene>
<reference evidence="9 10" key="1">
    <citation type="submission" date="2019-07" db="EMBL/GenBank/DDBJ databases">
        <title>De Novo Assembly of kiwifruit Actinidia rufa.</title>
        <authorList>
            <person name="Sugita-Konishi S."/>
            <person name="Sato K."/>
            <person name="Mori E."/>
            <person name="Abe Y."/>
            <person name="Kisaki G."/>
            <person name="Hamano K."/>
            <person name="Suezawa K."/>
            <person name="Otani M."/>
            <person name="Fukuda T."/>
            <person name="Manabe T."/>
            <person name="Gomi K."/>
            <person name="Tabuchi M."/>
            <person name="Akimitsu K."/>
            <person name="Kataoka I."/>
        </authorList>
    </citation>
    <scope>NUCLEOTIDE SEQUENCE [LARGE SCALE GENOMIC DNA]</scope>
    <source>
        <strain evidence="10">cv. Fuchu</strain>
    </source>
</reference>
<dbReference type="PANTHER" id="PTHR11048:SF28">
    <property type="entry name" value="4-HYDROXYBENZOATE POLYPRENYLTRANSFERASE, MITOCHONDRIAL"/>
    <property type="match status" value="1"/>
</dbReference>
<protein>
    <submittedName>
        <fullName evidence="9">Polyprenyltransferase 1</fullName>
    </submittedName>
</protein>
<name>A0A7J0ERN5_9ERIC</name>
<comment type="subcellular location">
    <subcellularLocation>
        <location evidence="2">Membrane</location>
        <topology evidence="2">Multi-pass membrane protein</topology>
    </subcellularLocation>
</comment>
<evidence type="ECO:0000256" key="6">
    <source>
        <dbReference type="ARBA" id="ARBA00022989"/>
    </source>
</evidence>
<proteinExistence type="inferred from homology"/>
<dbReference type="EMBL" id="BJWL01000006">
    <property type="protein sequence ID" value="GFY89148.1"/>
    <property type="molecule type" value="Genomic_DNA"/>
</dbReference>
<keyword evidence="6" id="KW-1133">Transmembrane helix</keyword>
<evidence type="ECO:0000313" key="10">
    <source>
        <dbReference type="Proteomes" id="UP000585474"/>
    </source>
</evidence>
<evidence type="ECO:0000256" key="1">
    <source>
        <dbReference type="ARBA" id="ARBA00001946"/>
    </source>
</evidence>
<dbReference type="GO" id="GO:0005743">
    <property type="term" value="C:mitochondrial inner membrane"/>
    <property type="evidence" value="ECO:0007669"/>
    <property type="project" value="TreeGrafter"/>
</dbReference>
<dbReference type="GO" id="GO:0016765">
    <property type="term" value="F:transferase activity, transferring alkyl or aryl (other than methyl) groups"/>
    <property type="evidence" value="ECO:0007669"/>
    <property type="project" value="InterPro"/>
</dbReference>
<dbReference type="Gene3D" id="1.10.357.140">
    <property type="entry name" value="UbiA prenyltransferase"/>
    <property type="match status" value="1"/>
</dbReference>
<evidence type="ECO:0000256" key="8">
    <source>
        <dbReference type="SAM" id="MobiDB-lite"/>
    </source>
</evidence>
<dbReference type="AlphaFoldDB" id="A0A7J0ERN5"/>
<dbReference type="PANTHER" id="PTHR11048">
    <property type="entry name" value="PRENYLTRANSFERASES"/>
    <property type="match status" value="1"/>
</dbReference>
<evidence type="ECO:0000256" key="3">
    <source>
        <dbReference type="ARBA" id="ARBA00005985"/>
    </source>
</evidence>
<keyword evidence="10" id="KW-1185">Reference proteome</keyword>
<evidence type="ECO:0000256" key="7">
    <source>
        <dbReference type="ARBA" id="ARBA00023136"/>
    </source>
</evidence>
<evidence type="ECO:0000313" key="9">
    <source>
        <dbReference type="EMBL" id="GFY89148.1"/>
    </source>
</evidence>
<feature type="region of interest" description="Disordered" evidence="8">
    <location>
        <begin position="32"/>
        <end position="53"/>
    </location>
</feature>
<dbReference type="InterPro" id="IPR000537">
    <property type="entry name" value="UbiA_prenyltransferase"/>
</dbReference>
<evidence type="ECO:0000256" key="5">
    <source>
        <dbReference type="ARBA" id="ARBA00022692"/>
    </source>
</evidence>
<dbReference type="OrthoDB" id="18170at2759"/>
<comment type="similarity">
    <text evidence="3">Belongs to the UbiA prenyltransferase family.</text>
</comment>
<keyword evidence="4 9" id="KW-0808">Transferase</keyword>
<organism evidence="9 10">
    <name type="scientific">Actinidia rufa</name>
    <dbReference type="NCBI Taxonomy" id="165716"/>
    <lineage>
        <taxon>Eukaryota</taxon>
        <taxon>Viridiplantae</taxon>
        <taxon>Streptophyta</taxon>
        <taxon>Embryophyta</taxon>
        <taxon>Tracheophyta</taxon>
        <taxon>Spermatophyta</taxon>
        <taxon>Magnoliopsida</taxon>
        <taxon>eudicotyledons</taxon>
        <taxon>Gunneridae</taxon>
        <taxon>Pentapetalae</taxon>
        <taxon>asterids</taxon>
        <taxon>Ericales</taxon>
        <taxon>Actinidiaceae</taxon>
        <taxon>Actinidia</taxon>
    </lineage>
</organism>
<dbReference type="Proteomes" id="UP000585474">
    <property type="component" value="Unassembled WGS sequence"/>
</dbReference>
<dbReference type="InterPro" id="IPR044878">
    <property type="entry name" value="UbiA_sf"/>
</dbReference>
<comment type="caution">
    <text evidence="9">The sequence shown here is derived from an EMBL/GenBank/DDBJ whole genome shotgun (WGS) entry which is preliminary data.</text>
</comment>
<accession>A0A7J0ERN5</accession>
<evidence type="ECO:0000256" key="4">
    <source>
        <dbReference type="ARBA" id="ARBA00022679"/>
    </source>
</evidence>
<dbReference type="Pfam" id="PF01040">
    <property type="entry name" value="UbiA"/>
    <property type="match status" value="1"/>
</dbReference>
<evidence type="ECO:0000256" key="2">
    <source>
        <dbReference type="ARBA" id="ARBA00004141"/>
    </source>
</evidence>
<keyword evidence="5" id="KW-0812">Transmembrane</keyword>
<comment type="cofactor">
    <cofactor evidence="1">
        <name>Mg(2+)</name>
        <dbReference type="ChEBI" id="CHEBI:18420"/>
    </cofactor>
</comment>
<dbReference type="InterPro" id="IPR039653">
    <property type="entry name" value="Prenyltransferase"/>
</dbReference>
<keyword evidence="7" id="KW-0472">Membrane</keyword>